<evidence type="ECO:0000256" key="1">
    <source>
        <dbReference type="SAM" id="Phobius"/>
    </source>
</evidence>
<dbReference type="AlphaFoldDB" id="A0A0A9B5H0"/>
<dbReference type="EMBL" id="GBRH01238656">
    <property type="protein sequence ID" value="JAD59239.1"/>
    <property type="molecule type" value="Transcribed_RNA"/>
</dbReference>
<feature type="transmembrane region" description="Helical" evidence="1">
    <location>
        <begin position="36"/>
        <end position="55"/>
    </location>
</feature>
<organism evidence="2">
    <name type="scientific">Arundo donax</name>
    <name type="common">Giant reed</name>
    <name type="synonym">Donax arundinaceus</name>
    <dbReference type="NCBI Taxonomy" id="35708"/>
    <lineage>
        <taxon>Eukaryota</taxon>
        <taxon>Viridiplantae</taxon>
        <taxon>Streptophyta</taxon>
        <taxon>Embryophyta</taxon>
        <taxon>Tracheophyta</taxon>
        <taxon>Spermatophyta</taxon>
        <taxon>Magnoliopsida</taxon>
        <taxon>Liliopsida</taxon>
        <taxon>Poales</taxon>
        <taxon>Poaceae</taxon>
        <taxon>PACMAD clade</taxon>
        <taxon>Arundinoideae</taxon>
        <taxon>Arundineae</taxon>
        <taxon>Arundo</taxon>
    </lineage>
</organism>
<reference evidence="2" key="2">
    <citation type="journal article" date="2015" name="Data Brief">
        <title>Shoot transcriptome of the giant reed, Arundo donax.</title>
        <authorList>
            <person name="Barrero R.A."/>
            <person name="Guerrero F.D."/>
            <person name="Moolhuijzen P."/>
            <person name="Goolsby J.A."/>
            <person name="Tidwell J."/>
            <person name="Bellgard S.E."/>
            <person name="Bellgard M.I."/>
        </authorList>
    </citation>
    <scope>NUCLEOTIDE SEQUENCE</scope>
    <source>
        <tissue evidence="2">Shoot tissue taken approximately 20 cm above the soil surface</tissue>
    </source>
</reference>
<keyword evidence="1" id="KW-0812">Transmembrane</keyword>
<proteinExistence type="predicted"/>
<name>A0A0A9B5H0_ARUDO</name>
<keyword evidence="1" id="KW-1133">Transmembrane helix</keyword>
<keyword evidence="1" id="KW-0472">Membrane</keyword>
<protein>
    <submittedName>
        <fullName evidence="2">Uncharacterized protein</fullName>
    </submittedName>
</protein>
<sequence length="56" mass="6494">MYFLHHFFMACAIHLMGATSPNWINYRRLSTSYSGIFNLVTRLSTFAVVQMILAYS</sequence>
<evidence type="ECO:0000313" key="2">
    <source>
        <dbReference type="EMBL" id="JAD59239.1"/>
    </source>
</evidence>
<feature type="transmembrane region" description="Helical" evidence="1">
    <location>
        <begin position="6"/>
        <end position="24"/>
    </location>
</feature>
<reference evidence="2" key="1">
    <citation type="submission" date="2014-09" db="EMBL/GenBank/DDBJ databases">
        <authorList>
            <person name="Magalhaes I.L.F."/>
            <person name="Oliveira U."/>
            <person name="Santos F.R."/>
            <person name="Vidigal T.H.D.A."/>
            <person name="Brescovit A.D."/>
            <person name="Santos A.J."/>
        </authorList>
    </citation>
    <scope>NUCLEOTIDE SEQUENCE</scope>
    <source>
        <tissue evidence="2">Shoot tissue taken approximately 20 cm above the soil surface</tissue>
    </source>
</reference>
<accession>A0A0A9B5H0</accession>